<sequence length="197" mass="20498">MFIARTALASLALFSAAPAWAGPVGIQVLSADGQPLPGAVVTLTLPGTPMPAAHGPYRVAQRNIAFDPRVLIVPVGAAVSFPNLDRVRHHVYSFSSARRFDLKLYGRDESRSVTFDKPGAVALGCNIHDSMSGVIYVTATPYAAVTDGQGRVSFAGVGAGRGTLLVWHPSIRAKGNAVSQPAALTGGGLSTVVRLRP</sequence>
<dbReference type="SUPFAM" id="SSF49464">
    <property type="entry name" value="Carboxypeptidase regulatory domain-like"/>
    <property type="match status" value="1"/>
</dbReference>
<dbReference type="PANTHER" id="PTHR36507">
    <property type="entry name" value="BLL1555 PROTEIN"/>
    <property type="match status" value="1"/>
</dbReference>
<dbReference type="RefSeq" id="WP_183984744.1">
    <property type="nucleotide sequence ID" value="NZ_JACIEV010000006.1"/>
</dbReference>
<dbReference type="EMBL" id="JACIEV010000006">
    <property type="protein sequence ID" value="MBB4154310.1"/>
    <property type="molecule type" value="Genomic_DNA"/>
</dbReference>
<evidence type="ECO:0000313" key="3">
    <source>
        <dbReference type="Proteomes" id="UP000529795"/>
    </source>
</evidence>
<feature type="signal peptide" evidence="1">
    <location>
        <begin position="1"/>
        <end position="21"/>
    </location>
</feature>
<dbReference type="InterPro" id="IPR008969">
    <property type="entry name" value="CarboxyPept-like_regulatory"/>
</dbReference>
<dbReference type="InterPro" id="IPR052721">
    <property type="entry name" value="ET_Amicyanin"/>
</dbReference>
<dbReference type="InterPro" id="IPR008972">
    <property type="entry name" value="Cupredoxin"/>
</dbReference>
<keyword evidence="3" id="KW-1185">Reference proteome</keyword>
<reference evidence="2 3" key="1">
    <citation type="submission" date="2020-08" db="EMBL/GenBank/DDBJ databases">
        <title>Genomic Encyclopedia of Type Strains, Phase IV (KMG-IV): sequencing the most valuable type-strain genomes for metagenomic binning, comparative biology and taxonomic classification.</title>
        <authorList>
            <person name="Goeker M."/>
        </authorList>
    </citation>
    <scope>NUCLEOTIDE SEQUENCE [LARGE SCALE GENOMIC DNA]</scope>
    <source>
        <strain evidence="2 3">YC6723</strain>
    </source>
</reference>
<name>A0A840F8L0_9SPHN</name>
<accession>A0A840F8L0</accession>
<dbReference type="PANTHER" id="PTHR36507:SF1">
    <property type="entry name" value="BLL1555 PROTEIN"/>
    <property type="match status" value="1"/>
</dbReference>
<comment type="caution">
    <text evidence="2">The sequence shown here is derived from an EMBL/GenBank/DDBJ whole genome shotgun (WGS) entry which is preliminary data.</text>
</comment>
<keyword evidence="1" id="KW-0732">Signal</keyword>
<protein>
    <submittedName>
        <fullName evidence="2">Plastocyanin</fullName>
    </submittedName>
</protein>
<dbReference type="SUPFAM" id="SSF49503">
    <property type="entry name" value="Cupredoxins"/>
    <property type="match status" value="1"/>
</dbReference>
<dbReference type="Gene3D" id="2.60.40.420">
    <property type="entry name" value="Cupredoxins - blue copper proteins"/>
    <property type="match status" value="1"/>
</dbReference>
<evidence type="ECO:0000256" key="1">
    <source>
        <dbReference type="SAM" id="SignalP"/>
    </source>
</evidence>
<dbReference type="AlphaFoldDB" id="A0A840F8L0"/>
<proteinExistence type="predicted"/>
<feature type="chain" id="PRO_5032420152" evidence="1">
    <location>
        <begin position="22"/>
        <end position="197"/>
    </location>
</feature>
<dbReference type="Proteomes" id="UP000529795">
    <property type="component" value="Unassembled WGS sequence"/>
</dbReference>
<evidence type="ECO:0000313" key="2">
    <source>
        <dbReference type="EMBL" id="MBB4154310.1"/>
    </source>
</evidence>
<organism evidence="2 3">
    <name type="scientific">Sphingomonas jinjuensis</name>
    <dbReference type="NCBI Taxonomy" id="535907"/>
    <lineage>
        <taxon>Bacteria</taxon>
        <taxon>Pseudomonadati</taxon>
        <taxon>Pseudomonadota</taxon>
        <taxon>Alphaproteobacteria</taxon>
        <taxon>Sphingomonadales</taxon>
        <taxon>Sphingomonadaceae</taxon>
        <taxon>Sphingomonas</taxon>
    </lineage>
</organism>
<gene>
    <name evidence="2" type="ORF">GGQ80_002223</name>
</gene>